<keyword evidence="4" id="KW-1185">Reference proteome</keyword>
<evidence type="ECO:0000256" key="2">
    <source>
        <dbReference type="SAM" id="SignalP"/>
    </source>
</evidence>
<dbReference type="InterPro" id="IPR042100">
    <property type="entry name" value="Bug_dom1"/>
</dbReference>
<dbReference type="PIRSF" id="PIRSF017082">
    <property type="entry name" value="YflP"/>
    <property type="match status" value="1"/>
</dbReference>
<proteinExistence type="inferred from homology"/>
<feature type="chain" id="PRO_5047084150" evidence="2">
    <location>
        <begin position="24"/>
        <end position="329"/>
    </location>
</feature>
<dbReference type="InterPro" id="IPR005064">
    <property type="entry name" value="BUG"/>
</dbReference>
<gene>
    <name evidence="3" type="ORF">GCM10023144_46690</name>
</gene>
<dbReference type="Pfam" id="PF03401">
    <property type="entry name" value="TctC"/>
    <property type="match status" value="1"/>
</dbReference>
<name>A0ABP8HS73_9BURK</name>
<dbReference type="Gene3D" id="3.40.190.10">
    <property type="entry name" value="Periplasmic binding protein-like II"/>
    <property type="match status" value="1"/>
</dbReference>
<organism evidence="3 4">
    <name type="scientific">Pigmentiphaga soli</name>
    <dbReference type="NCBI Taxonomy" id="1007095"/>
    <lineage>
        <taxon>Bacteria</taxon>
        <taxon>Pseudomonadati</taxon>
        <taxon>Pseudomonadota</taxon>
        <taxon>Betaproteobacteria</taxon>
        <taxon>Burkholderiales</taxon>
        <taxon>Alcaligenaceae</taxon>
        <taxon>Pigmentiphaga</taxon>
    </lineage>
</organism>
<evidence type="ECO:0000256" key="1">
    <source>
        <dbReference type="ARBA" id="ARBA00006987"/>
    </source>
</evidence>
<reference evidence="4" key="1">
    <citation type="journal article" date="2019" name="Int. J. Syst. Evol. Microbiol.">
        <title>The Global Catalogue of Microorganisms (GCM) 10K type strain sequencing project: providing services to taxonomists for standard genome sequencing and annotation.</title>
        <authorList>
            <consortium name="The Broad Institute Genomics Platform"/>
            <consortium name="The Broad Institute Genome Sequencing Center for Infectious Disease"/>
            <person name="Wu L."/>
            <person name="Ma J."/>
        </authorList>
    </citation>
    <scope>NUCLEOTIDE SEQUENCE [LARGE SCALE GENOMIC DNA]</scope>
    <source>
        <strain evidence="4">JCM 17666</strain>
    </source>
</reference>
<dbReference type="EMBL" id="BAABFO010000039">
    <property type="protein sequence ID" value="GAA4343571.1"/>
    <property type="molecule type" value="Genomic_DNA"/>
</dbReference>
<comment type="caution">
    <text evidence="3">The sequence shown here is derived from an EMBL/GenBank/DDBJ whole genome shotgun (WGS) entry which is preliminary data.</text>
</comment>
<keyword evidence="2" id="KW-0732">Signal</keyword>
<feature type="signal peptide" evidence="2">
    <location>
        <begin position="1"/>
        <end position="23"/>
    </location>
</feature>
<accession>A0ABP8HS73</accession>
<comment type="similarity">
    <text evidence="1">Belongs to the UPF0065 (bug) family.</text>
</comment>
<dbReference type="Gene3D" id="3.40.190.150">
    <property type="entry name" value="Bordetella uptake gene, domain 1"/>
    <property type="match status" value="1"/>
</dbReference>
<dbReference type="CDD" id="cd13578">
    <property type="entry name" value="PBP2_Bug27"/>
    <property type="match status" value="1"/>
</dbReference>
<sequence>MIPQRRVLALSLAALALSSASWAAPSLAQSYPSRPVTLIIPYPPGSSTNDILGRMLAKKLSDELGQQVIPENRAGASGNLGSKLAAQSPPDGYTLLVGVAAPLAVGPAVYKNLGYDPVKDLTPIAMFATTPYLMVVNPSLPVHNVKELIALAKKEPGKLNFASSGVAGSPHLCGELFKSMAKVDMTHVPYKGGAEAMTDLLSGRVQMICTGLTALTEHVKNGRLRAVGLASLKRSEQLPDVPTISEQGLDGFEVNSWTALFAPAGTPAPIVQRLYQAVARIIKQPDVDAFLLKQGSEPALMDPARLGAYLKADTAKWGALVRSTGMTAE</sequence>
<protein>
    <submittedName>
        <fullName evidence="3">Tripartite tricarboxylate transporter substrate binding protein</fullName>
    </submittedName>
</protein>
<dbReference type="Proteomes" id="UP001501671">
    <property type="component" value="Unassembled WGS sequence"/>
</dbReference>
<dbReference type="RefSeq" id="WP_345252356.1">
    <property type="nucleotide sequence ID" value="NZ_BAABFO010000039.1"/>
</dbReference>
<dbReference type="SUPFAM" id="SSF53850">
    <property type="entry name" value="Periplasmic binding protein-like II"/>
    <property type="match status" value="1"/>
</dbReference>
<evidence type="ECO:0000313" key="3">
    <source>
        <dbReference type="EMBL" id="GAA4343571.1"/>
    </source>
</evidence>
<dbReference type="PANTHER" id="PTHR42928:SF5">
    <property type="entry name" value="BLR1237 PROTEIN"/>
    <property type="match status" value="1"/>
</dbReference>
<evidence type="ECO:0000313" key="4">
    <source>
        <dbReference type="Proteomes" id="UP001501671"/>
    </source>
</evidence>
<dbReference type="PANTHER" id="PTHR42928">
    <property type="entry name" value="TRICARBOXYLATE-BINDING PROTEIN"/>
    <property type="match status" value="1"/>
</dbReference>